<keyword evidence="1" id="KW-0812">Transmembrane</keyword>
<dbReference type="OrthoDB" id="9815466at2"/>
<evidence type="ECO:0000313" key="3">
    <source>
        <dbReference type="Proteomes" id="UP000292886"/>
    </source>
</evidence>
<name>A0A4P6YQS6_9LACO</name>
<gene>
    <name evidence="2" type="ORF">EQG49_00120</name>
</gene>
<feature type="transmembrane region" description="Helical" evidence="1">
    <location>
        <begin position="939"/>
        <end position="959"/>
    </location>
</feature>
<keyword evidence="3" id="KW-1185">Reference proteome</keyword>
<organism evidence="2 3">
    <name type="scientific">Periweissella cryptocerci</name>
    <dbReference type="NCBI Taxonomy" id="2506420"/>
    <lineage>
        <taxon>Bacteria</taxon>
        <taxon>Bacillati</taxon>
        <taxon>Bacillota</taxon>
        <taxon>Bacilli</taxon>
        <taxon>Lactobacillales</taxon>
        <taxon>Lactobacillaceae</taxon>
        <taxon>Periweissella</taxon>
    </lineage>
</organism>
<dbReference type="PANTHER" id="PTHR38454">
    <property type="entry name" value="INTEGRAL MEMBRANE PROTEIN-RELATED"/>
    <property type="match status" value="1"/>
</dbReference>
<dbReference type="PANTHER" id="PTHR38454:SF1">
    <property type="entry name" value="INTEGRAL MEMBRANE PROTEIN"/>
    <property type="match status" value="1"/>
</dbReference>
<feature type="transmembrane region" description="Helical" evidence="1">
    <location>
        <begin position="33"/>
        <end position="52"/>
    </location>
</feature>
<dbReference type="Proteomes" id="UP000292886">
    <property type="component" value="Chromosome"/>
</dbReference>
<keyword evidence="1" id="KW-0472">Membrane</keyword>
<reference evidence="3" key="1">
    <citation type="submission" date="2019-03" db="EMBL/GenBank/DDBJ databases">
        <title>Weissella sp. 26KH-42 Genome sequencing.</title>
        <authorList>
            <person name="Heo J."/>
            <person name="Kim S.-J."/>
            <person name="Kim J.-S."/>
            <person name="Hong S.-B."/>
            <person name="Kwon S.-W."/>
        </authorList>
    </citation>
    <scope>NUCLEOTIDE SEQUENCE [LARGE SCALE GENOMIC DNA]</scope>
    <source>
        <strain evidence="3">26KH-42</strain>
    </source>
</reference>
<dbReference type="InterPro" id="IPR018580">
    <property type="entry name" value="Uncharacterised_YfhO"/>
</dbReference>
<feature type="transmembrane region" description="Helical" evidence="1">
    <location>
        <begin position="127"/>
        <end position="146"/>
    </location>
</feature>
<dbReference type="Pfam" id="PF09586">
    <property type="entry name" value="YfhO"/>
    <property type="match status" value="1"/>
</dbReference>
<feature type="transmembrane region" description="Helical" evidence="1">
    <location>
        <begin position="181"/>
        <end position="200"/>
    </location>
</feature>
<feature type="transmembrane region" description="Helical" evidence="1">
    <location>
        <begin position="316"/>
        <end position="336"/>
    </location>
</feature>
<feature type="transmembrane region" description="Helical" evidence="1">
    <location>
        <begin position="373"/>
        <end position="391"/>
    </location>
</feature>
<dbReference type="EMBL" id="CP037940">
    <property type="protein sequence ID" value="QBO34959.1"/>
    <property type="molecule type" value="Genomic_DNA"/>
</dbReference>
<evidence type="ECO:0000313" key="2">
    <source>
        <dbReference type="EMBL" id="QBO34959.1"/>
    </source>
</evidence>
<dbReference type="RefSeq" id="WP_133362039.1">
    <property type="nucleotide sequence ID" value="NZ_CP037940.1"/>
</dbReference>
<feature type="transmembrane region" description="Helical" evidence="1">
    <location>
        <begin position="348"/>
        <end position="367"/>
    </location>
</feature>
<feature type="transmembrane region" description="Helical" evidence="1">
    <location>
        <begin position="403"/>
        <end position="421"/>
    </location>
</feature>
<sequence length="964" mass="108337">MQVTRNGYLVSSEGDMDLLKYGELNKYTKQHGVWLTIMLVVTMGLTFGLLLLSGTSLVAQGDSFNQHINVYAQFHQYLVEFLQHPKAFGTWDWRIANGSDWFNTFSYYIVGDPFGYLMLFFNRAHTLLGYEIIVLLRFVAAAFAFNYMAAKFKFSPKIAALGSTLYVFSAFGVYATLVQPLFMNAMIILPLLLVLVERYFATKKGLWLSVVIALAFTSNFYWAIILAIIVGIYALTTYLINYRNTKWLFDWAQLIGYIVLGVGLSAVLLWPTMTMMSQSSRVGTGFENLTAFYPLRYYVQLLSMPLGLKNTISPSIYWIQGSVSALSLIGTIWLIVQRKQLKVQARMMFIVYGLLLFPITSVLMSLGNLATNRWMFFVNILTSFGAMHLLTNRKSVTASEKGTFVKILAGYLIVLAVSNIFFPINNYSVYTQLIGLVIFTLLIFNPGKGKWIKHETLFAGFFVGMLVLTVGSQLYDPLTYSSVSLLRTQTVKQRTSDPTGYNKFFANLATPAQRKTGTNQLIKVTQAVGYLLPRSRNSMLNIFPGDMYLVNDYYSTVPASMVDFGKNQLRLPNYREVAPIGSADNRFVVASYLGADYILANRKTSLSKIKQYVQVDKNIAGKSILLKNTMAQPVAYWMAADKAYEAPDALSKYSDTLLLTNVGVNDKKVAKNAAQMIKMANVSTAKPVGYKTQRPNGTKVMVKPINNDTAQVMIKYRKGTKVQLPATITAGLGETHVYIDDLQFKALSNIAQAKLDARRLSVKHWQGKYIATRHVLLDFHKTFGMQVEANNSKRVAHLEQAEPSKGAMYEKRDKATFNLGITNKTLDYIRFRFNRDGTYTFKLRIVRCNLNQHVLQDIKTNQQNAMTVTRADYSGMTGMVNKPKAGYLVTNIPYSNGWRATVNDHATKIERVNNDFIGLKVASGANKIKLKYQTPGLKLGIITSLLSLLVALVIVLVGIKRRKK</sequence>
<feature type="transmembrane region" description="Helical" evidence="1">
    <location>
        <begin position="207"/>
        <end position="234"/>
    </location>
</feature>
<feature type="transmembrane region" description="Helical" evidence="1">
    <location>
        <begin position="254"/>
        <end position="273"/>
    </location>
</feature>
<dbReference type="AlphaFoldDB" id="A0A4P6YQS6"/>
<feature type="transmembrane region" description="Helical" evidence="1">
    <location>
        <begin position="427"/>
        <end position="444"/>
    </location>
</feature>
<evidence type="ECO:0000256" key="1">
    <source>
        <dbReference type="SAM" id="Phobius"/>
    </source>
</evidence>
<feature type="transmembrane region" description="Helical" evidence="1">
    <location>
        <begin position="456"/>
        <end position="475"/>
    </location>
</feature>
<feature type="transmembrane region" description="Helical" evidence="1">
    <location>
        <begin position="158"/>
        <end position="175"/>
    </location>
</feature>
<proteinExistence type="predicted"/>
<dbReference type="KEGG" id="wei:EQG49_00120"/>
<evidence type="ECO:0008006" key="4">
    <source>
        <dbReference type="Google" id="ProtNLM"/>
    </source>
</evidence>
<accession>A0A4P6YQS6</accession>
<protein>
    <recommendedName>
        <fullName evidence="4">YfhO family protein</fullName>
    </recommendedName>
</protein>
<keyword evidence="1" id="KW-1133">Transmembrane helix</keyword>